<dbReference type="InterPro" id="IPR036390">
    <property type="entry name" value="WH_DNA-bd_sf"/>
</dbReference>
<accession>A0A841U3F2</accession>
<keyword evidence="7" id="KW-1185">Reference proteome</keyword>
<dbReference type="GO" id="GO:0032993">
    <property type="term" value="C:protein-DNA complex"/>
    <property type="evidence" value="ECO:0007669"/>
    <property type="project" value="TreeGrafter"/>
</dbReference>
<feature type="domain" description="HTH lysR-type" evidence="5">
    <location>
        <begin position="1"/>
        <end position="58"/>
    </location>
</feature>
<gene>
    <name evidence="6" type="ORF">H7B90_19930</name>
</gene>
<dbReference type="Proteomes" id="UP000553776">
    <property type="component" value="Unassembled WGS sequence"/>
</dbReference>
<protein>
    <submittedName>
        <fullName evidence="6">LysR family transcriptional regulator</fullName>
    </submittedName>
</protein>
<dbReference type="SUPFAM" id="SSF53850">
    <property type="entry name" value="Periplasmic binding protein-like II"/>
    <property type="match status" value="1"/>
</dbReference>
<dbReference type="Gene3D" id="1.10.10.10">
    <property type="entry name" value="Winged helix-like DNA-binding domain superfamily/Winged helix DNA-binding domain"/>
    <property type="match status" value="1"/>
</dbReference>
<comment type="caution">
    <text evidence="6">The sequence shown here is derived from an EMBL/GenBank/DDBJ whole genome shotgun (WGS) entry which is preliminary data.</text>
</comment>
<reference evidence="6 7" key="1">
    <citation type="submission" date="2020-08" db="EMBL/GenBank/DDBJ databases">
        <title>Cohnella phylogeny.</title>
        <authorList>
            <person name="Dunlap C."/>
        </authorList>
    </citation>
    <scope>NUCLEOTIDE SEQUENCE [LARGE SCALE GENOMIC DNA]</scope>
    <source>
        <strain evidence="6 7">DSM 25239</strain>
    </source>
</reference>
<comment type="similarity">
    <text evidence="1">Belongs to the LysR transcriptional regulatory family.</text>
</comment>
<dbReference type="SUPFAM" id="SSF46785">
    <property type="entry name" value="Winged helix' DNA-binding domain"/>
    <property type="match status" value="1"/>
</dbReference>
<evidence type="ECO:0000313" key="6">
    <source>
        <dbReference type="EMBL" id="MBB6693668.1"/>
    </source>
</evidence>
<dbReference type="CDD" id="cd05466">
    <property type="entry name" value="PBP2_LTTR_substrate"/>
    <property type="match status" value="1"/>
</dbReference>
<dbReference type="RefSeq" id="WP_185137652.1">
    <property type="nucleotide sequence ID" value="NZ_JACJVR010000077.1"/>
</dbReference>
<dbReference type="EMBL" id="JACJVR010000077">
    <property type="protein sequence ID" value="MBB6693668.1"/>
    <property type="molecule type" value="Genomic_DNA"/>
</dbReference>
<evidence type="ECO:0000256" key="1">
    <source>
        <dbReference type="ARBA" id="ARBA00009437"/>
    </source>
</evidence>
<dbReference type="InterPro" id="IPR036388">
    <property type="entry name" value="WH-like_DNA-bd_sf"/>
</dbReference>
<sequence>MHIEFIHSFLVTAECGSIARASEKLSLTHPALSKQLRSLEAYYGTLLFRRSPGGVELTEAGRRLRERVRPLYEEWQSIRQELADANGPRRIRLGALPSLAAHYLPPRMPGAEGLGLAIEPVVAPTSDELRGLLQAGAVDAVLCEPSAAALPPSRPAVWSASLFEEPFCLVAHREHLLAREASVGVAQLRDQPLVLHPPGCGIRRLFAGLCRAHGFEPTIKVEANFGDFLLGYVAAGSGLTLVPRLVAESLRHPDLVAVPIREEGAKRQIVLAAARRETGRALLPALQPS</sequence>
<organism evidence="6 7">
    <name type="scientific">Cohnella xylanilytica</name>
    <dbReference type="NCBI Taxonomy" id="557555"/>
    <lineage>
        <taxon>Bacteria</taxon>
        <taxon>Bacillati</taxon>
        <taxon>Bacillota</taxon>
        <taxon>Bacilli</taxon>
        <taxon>Bacillales</taxon>
        <taxon>Paenibacillaceae</taxon>
        <taxon>Cohnella</taxon>
    </lineage>
</organism>
<keyword evidence="4" id="KW-0804">Transcription</keyword>
<keyword evidence="3" id="KW-0238">DNA-binding</keyword>
<evidence type="ECO:0000256" key="2">
    <source>
        <dbReference type="ARBA" id="ARBA00023015"/>
    </source>
</evidence>
<dbReference type="AlphaFoldDB" id="A0A841U3F2"/>
<dbReference type="InterPro" id="IPR000847">
    <property type="entry name" value="LysR_HTH_N"/>
</dbReference>
<dbReference type="PANTHER" id="PTHR30346">
    <property type="entry name" value="TRANSCRIPTIONAL DUAL REGULATOR HCAR-RELATED"/>
    <property type="match status" value="1"/>
</dbReference>
<dbReference type="Pfam" id="PF00126">
    <property type="entry name" value="HTH_1"/>
    <property type="match status" value="1"/>
</dbReference>
<evidence type="ECO:0000256" key="4">
    <source>
        <dbReference type="ARBA" id="ARBA00023163"/>
    </source>
</evidence>
<dbReference type="GO" id="GO:0003700">
    <property type="term" value="F:DNA-binding transcription factor activity"/>
    <property type="evidence" value="ECO:0007669"/>
    <property type="project" value="InterPro"/>
</dbReference>
<name>A0A841U3F2_9BACL</name>
<dbReference type="Pfam" id="PF03466">
    <property type="entry name" value="LysR_substrate"/>
    <property type="match status" value="1"/>
</dbReference>
<proteinExistence type="inferred from homology"/>
<keyword evidence="2" id="KW-0805">Transcription regulation</keyword>
<dbReference type="PROSITE" id="PS50931">
    <property type="entry name" value="HTH_LYSR"/>
    <property type="match status" value="1"/>
</dbReference>
<evidence type="ECO:0000256" key="3">
    <source>
        <dbReference type="ARBA" id="ARBA00023125"/>
    </source>
</evidence>
<dbReference type="InterPro" id="IPR005119">
    <property type="entry name" value="LysR_subst-bd"/>
</dbReference>
<dbReference type="Gene3D" id="3.40.190.290">
    <property type="match status" value="1"/>
</dbReference>
<dbReference type="GO" id="GO:0003677">
    <property type="term" value="F:DNA binding"/>
    <property type="evidence" value="ECO:0007669"/>
    <property type="project" value="UniProtKB-KW"/>
</dbReference>
<dbReference type="PRINTS" id="PR00039">
    <property type="entry name" value="HTHLYSR"/>
</dbReference>
<dbReference type="PANTHER" id="PTHR30346:SF29">
    <property type="entry name" value="LYSR SUBSTRATE-BINDING"/>
    <property type="match status" value="1"/>
</dbReference>
<evidence type="ECO:0000313" key="7">
    <source>
        <dbReference type="Proteomes" id="UP000553776"/>
    </source>
</evidence>
<evidence type="ECO:0000259" key="5">
    <source>
        <dbReference type="PROSITE" id="PS50931"/>
    </source>
</evidence>